<dbReference type="InterPro" id="IPR016089">
    <property type="entry name" value="Chalcone_isomerase_bundle_sf"/>
</dbReference>
<protein>
    <recommendedName>
        <fullName evidence="7">Chalcone-flavonone isomerase family protein</fullName>
    </recommendedName>
</protein>
<dbReference type="SUPFAM" id="SSF54626">
    <property type="entry name" value="Chalcone isomerase"/>
    <property type="match status" value="1"/>
</dbReference>
<proteinExistence type="evidence at transcript level"/>
<evidence type="ECO:0000256" key="1">
    <source>
        <dbReference type="ARBA" id="ARBA00004966"/>
    </source>
</evidence>
<dbReference type="InterPro" id="IPR044164">
    <property type="entry name" value="CFI"/>
</dbReference>
<dbReference type="GO" id="GO:0009813">
    <property type="term" value="P:flavonoid biosynthetic process"/>
    <property type="evidence" value="ECO:0007669"/>
    <property type="project" value="UniProtKB-UniPathway"/>
</dbReference>
<dbReference type="PANTHER" id="PTHR28039:SF8">
    <property type="entry name" value="CHALCONE--FLAVANONE ISOMERASE 1-RELATED"/>
    <property type="match status" value="1"/>
</dbReference>
<dbReference type="AlphaFoldDB" id="A0A8A5KCB7"/>
<evidence type="ECO:0000256" key="5">
    <source>
        <dbReference type="ARBA" id="ARBA00025429"/>
    </source>
</evidence>
<accession>A0A8A5KCB7</accession>
<dbReference type="EMBL" id="MT937332">
    <property type="protein sequence ID" value="QTF65958.1"/>
    <property type="molecule type" value="mRNA"/>
</dbReference>
<dbReference type="InterPro" id="IPR016088">
    <property type="entry name" value="Chalcone_isomerase_3-sand"/>
</dbReference>
<comment type="similarity">
    <text evidence="2 7">Belongs to the chalcone isomerase family.</text>
</comment>
<dbReference type="UniPathway" id="UPA00154"/>
<name>A0A8A5KCB7_9ASPA</name>
<dbReference type="GO" id="GO:0045430">
    <property type="term" value="F:chalcone isomerase activity"/>
    <property type="evidence" value="ECO:0007669"/>
    <property type="project" value="UniProtKB-EC"/>
</dbReference>
<dbReference type="Gene3D" id="1.10.890.20">
    <property type="match status" value="1"/>
</dbReference>
<keyword evidence="3 9" id="KW-0413">Isomerase</keyword>
<comment type="pathway">
    <text evidence="1">Secondary metabolite biosynthesis; flavonoid biosynthesis.</text>
</comment>
<evidence type="ECO:0000256" key="2">
    <source>
        <dbReference type="ARBA" id="ARBA00007166"/>
    </source>
</evidence>
<dbReference type="Gene3D" id="3.50.70.10">
    <property type="match status" value="2"/>
</dbReference>
<evidence type="ECO:0000256" key="6">
    <source>
        <dbReference type="ARBA" id="ARBA00034056"/>
    </source>
</evidence>
<sequence>MAAAAIADSATKLDVEGCAFPALVTPPGSSKTHFLGGFVAFTAIGIYLESDAISALAKKWQGKAAEELNGSLEFFRDIAGGHFEKSTRVVMIVPLTGEQYSEKVCENCVTIWKEMGIYTGAEDEALKKFKEALESETFLPGSSILFTHSPAGSLTIAFSKDGSITEAAAAVIDNGVLTRALLESIIGENGVSPAAKQSLALRLSELMAKVSDALGRTQPQQQVEETVLA</sequence>
<evidence type="ECO:0000256" key="4">
    <source>
        <dbReference type="ARBA" id="ARBA00023241"/>
    </source>
</evidence>
<dbReference type="InterPro" id="IPR036298">
    <property type="entry name" value="Chalcone_isomerase_sf"/>
</dbReference>
<evidence type="ECO:0000256" key="7">
    <source>
        <dbReference type="RuleBase" id="RU361158"/>
    </source>
</evidence>
<feature type="domain" description="Chalcone isomerase" evidence="8">
    <location>
        <begin position="15"/>
        <end position="206"/>
    </location>
</feature>
<evidence type="ECO:0000256" key="3">
    <source>
        <dbReference type="ARBA" id="ARBA00023235"/>
    </source>
</evidence>
<evidence type="ECO:0000259" key="8">
    <source>
        <dbReference type="Pfam" id="PF02431"/>
    </source>
</evidence>
<reference evidence="9" key="1">
    <citation type="journal article" name="Front. Plant Sci.">
        <title>Identification and Characterization of Chalcone Isomerase Genes Involved in Flavonoid Production in Dracaena cambodiana.</title>
        <authorList>
            <person name="Zhu J."/>
            <person name="Zhao W."/>
            <person name="Li R."/>
            <person name="Guo D."/>
            <person name="Li H."/>
            <person name="Wang Y."/>
            <person name="Mei W."/>
            <person name="Peng S."/>
        </authorList>
    </citation>
    <scope>NUCLEOTIDE SEQUENCE</scope>
</reference>
<gene>
    <name evidence="9" type="primary">CHI3</name>
</gene>
<evidence type="ECO:0000313" key="9">
    <source>
        <dbReference type="EMBL" id="QTF65958.1"/>
    </source>
</evidence>
<comment type="function">
    <text evidence="5">Catalyzes the intramolecular cyclization of bicyclic chalcones into tricyclic (S)-flavanones. Responsible for the isomerization of 4,2',4',6'-tetrahydroxychalcone (also termed chalcone) into naringenin.</text>
</comment>
<organism evidence="9">
    <name type="scientific">Dracaena cambodiana</name>
    <dbReference type="NCBI Taxonomy" id="580341"/>
    <lineage>
        <taxon>Eukaryota</taxon>
        <taxon>Viridiplantae</taxon>
        <taxon>Streptophyta</taxon>
        <taxon>Embryophyta</taxon>
        <taxon>Tracheophyta</taxon>
        <taxon>Spermatophyta</taxon>
        <taxon>Magnoliopsida</taxon>
        <taxon>Liliopsida</taxon>
        <taxon>Asparagales</taxon>
        <taxon>Asparagaceae</taxon>
        <taxon>Nolinoideae</taxon>
        <taxon>Dracaena</taxon>
    </lineage>
</organism>
<dbReference type="Pfam" id="PF02431">
    <property type="entry name" value="Chalcone"/>
    <property type="match status" value="1"/>
</dbReference>
<dbReference type="InterPro" id="IPR016087">
    <property type="entry name" value="Chalcone_isomerase"/>
</dbReference>
<keyword evidence="4" id="KW-0284">Flavonoid biosynthesis</keyword>
<comment type="catalytic activity">
    <reaction evidence="6">
        <text>a chalcone = a flavanone.</text>
        <dbReference type="EC" id="5.5.1.6"/>
    </reaction>
</comment>
<dbReference type="PANTHER" id="PTHR28039">
    <property type="entry name" value="CHALCONE--FLAVONONE ISOMERASE 1-RELATED"/>
    <property type="match status" value="1"/>
</dbReference>
<dbReference type="SMR" id="A0A8A5KCB7"/>